<feature type="transmembrane region" description="Helical" evidence="1">
    <location>
        <begin position="63"/>
        <end position="83"/>
    </location>
</feature>
<comment type="caution">
    <text evidence="3">The sequence shown here is derived from an EMBL/GenBank/DDBJ whole genome shotgun (WGS) entry which is preliminary data.</text>
</comment>
<accession>A0ABQ4S115</accession>
<dbReference type="EMBL" id="BPQP01000056">
    <property type="protein sequence ID" value="GJD96169.1"/>
    <property type="molecule type" value="Genomic_DNA"/>
</dbReference>
<evidence type="ECO:0000256" key="1">
    <source>
        <dbReference type="SAM" id="Phobius"/>
    </source>
</evidence>
<dbReference type="Proteomes" id="UP001055125">
    <property type="component" value="Unassembled WGS sequence"/>
</dbReference>
<evidence type="ECO:0000259" key="2">
    <source>
        <dbReference type="Pfam" id="PF04536"/>
    </source>
</evidence>
<keyword evidence="1" id="KW-1133">Transmembrane helix</keyword>
<reference evidence="3" key="2">
    <citation type="submission" date="2021-08" db="EMBL/GenBank/DDBJ databases">
        <authorList>
            <person name="Tani A."/>
            <person name="Ola A."/>
            <person name="Ogura Y."/>
            <person name="Katsura K."/>
            <person name="Hayashi T."/>
        </authorList>
    </citation>
    <scope>NUCLEOTIDE SEQUENCE</scope>
    <source>
        <strain evidence="3">DSM 19015</strain>
    </source>
</reference>
<dbReference type="RefSeq" id="WP_238245281.1">
    <property type="nucleotide sequence ID" value="NZ_BPQP01000056.1"/>
</dbReference>
<dbReference type="Pfam" id="PF04536">
    <property type="entry name" value="TPM_phosphatase"/>
    <property type="match status" value="1"/>
</dbReference>
<gene>
    <name evidence="3" type="ORF">OCOJLMKI_3388</name>
</gene>
<keyword evidence="1" id="KW-0472">Membrane</keyword>
<keyword evidence="4" id="KW-1185">Reference proteome</keyword>
<organism evidence="3 4">
    <name type="scientific">Methylobacterium iners</name>
    <dbReference type="NCBI Taxonomy" id="418707"/>
    <lineage>
        <taxon>Bacteria</taxon>
        <taxon>Pseudomonadati</taxon>
        <taxon>Pseudomonadota</taxon>
        <taxon>Alphaproteobacteria</taxon>
        <taxon>Hyphomicrobiales</taxon>
        <taxon>Methylobacteriaceae</taxon>
        <taxon>Methylobacterium</taxon>
    </lineage>
</organism>
<protein>
    <recommendedName>
        <fullName evidence="2">TPM domain-containing protein</fullName>
    </recommendedName>
</protein>
<proteinExistence type="predicted"/>
<keyword evidence="1" id="KW-0812">Transmembrane</keyword>
<reference evidence="3" key="1">
    <citation type="journal article" date="2021" name="Front. Microbiol.">
        <title>Comprehensive Comparative Genomics and Phenotyping of Methylobacterium Species.</title>
        <authorList>
            <person name="Alessa O."/>
            <person name="Ogura Y."/>
            <person name="Fujitani Y."/>
            <person name="Takami H."/>
            <person name="Hayashi T."/>
            <person name="Sahin N."/>
            <person name="Tani A."/>
        </authorList>
    </citation>
    <scope>NUCLEOTIDE SEQUENCE</scope>
    <source>
        <strain evidence="3">DSM 19015</strain>
    </source>
</reference>
<dbReference type="Gene3D" id="3.10.310.50">
    <property type="match status" value="1"/>
</dbReference>
<sequence length="203" mass="21078">MLSQAERDRIAAAIAAAERGTSGEIVVLVAGRAGAYRSVALALALLCGLAVPWPLILATEWSAGWIAVAQALAVLGVLAATLHPRARAAIVPRALKRARAHDAALREFAARGVTRTRARTGILIYLAVAEGHAEIVADHAVVARVPRESWSAAIEALLSGLRRGDAAGGLIAAVERAGAILASEFPGEPDDVDELPNRVIVTD</sequence>
<dbReference type="InterPro" id="IPR007621">
    <property type="entry name" value="TPM_dom"/>
</dbReference>
<dbReference type="PANTHER" id="PTHR30373">
    <property type="entry name" value="UPF0603 PROTEIN YGCG"/>
    <property type="match status" value="1"/>
</dbReference>
<feature type="domain" description="TPM" evidence="2">
    <location>
        <begin position="85"/>
        <end position="179"/>
    </location>
</feature>
<feature type="transmembrane region" description="Helical" evidence="1">
    <location>
        <begin position="39"/>
        <end position="57"/>
    </location>
</feature>
<evidence type="ECO:0000313" key="4">
    <source>
        <dbReference type="Proteomes" id="UP001055125"/>
    </source>
</evidence>
<dbReference type="PANTHER" id="PTHR30373:SF8">
    <property type="entry name" value="BLL7265 PROTEIN"/>
    <property type="match status" value="1"/>
</dbReference>
<name>A0ABQ4S115_9HYPH</name>
<evidence type="ECO:0000313" key="3">
    <source>
        <dbReference type="EMBL" id="GJD96169.1"/>
    </source>
</evidence>